<keyword evidence="8" id="KW-0687">Ribonucleoprotein</keyword>
<dbReference type="InterPro" id="IPR006024">
    <property type="entry name" value="Opioid_neupept"/>
</dbReference>
<dbReference type="Pfam" id="PF00276">
    <property type="entry name" value="Ribosomal_L23"/>
    <property type="match status" value="1"/>
</dbReference>
<dbReference type="PRINTS" id="PR01028">
    <property type="entry name" value="OPIOIDPRCRSR"/>
</dbReference>
<comment type="similarity">
    <text evidence="3 10">Belongs to the opioid neuropeptide precursor family.</text>
</comment>
<dbReference type="GO" id="GO:0043679">
    <property type="term" value="C:axon terminus"/>
    <property type="evidence" value="ECO:0007669"/>
    <property type="project" value="TreeGrafter"/>
</dbReference>
<dbReference type="PROSITE" id="PS01252">
    <property type="entry name" value="OPIOIDS_PRECURSOR"/>
    <property type="match status" value="1"/>
</dbReference>
<dbReference type="InterPro" id="IPR012677">
    <property type="entry name" value="Nucleotide-bd_a/b_plait_sf"/>
</dbReference>
<organism evidence="12 13">
    <name type="scientific">Microtus ochrogaster</name>
    <name type="common">Prairie vole</name>
    <dbReference type="NCBI Taxonomy" id="79684"/>
    <lineage>
        <taxon>Eukaryota</taxon>
        <taxon>Metazoa</taxon>
        <taxon>Chordata</taxon>
        <taxon>Craniata</taxon>
        <taxon>Vertebrata</taxon>
        <taxon>Euteleostomi</taxon>
        <taxon>Mammalia</taxon>
        <taxon>Eutheria</taxon>
        <taxon>Euarchontoglires</taxon>
        <taxon>Glires</taxon>
        <taxon>Rodentia</taxon>
        <taxon>Myomorpha</taxon>
        <taxon>Muroidea</taxon>
        <taxon>Cricetidae</taxon>
        <taxon>Arvicolinae</taxon>
        <taxon>Microtus</taxon>
    </lineage>
</organism>
<evidence type="ECO:0000313" key="12">
    <source>
        <dbReference type="EMBL" id="KAH0519307.1"/>
    </source>
</evidence>
<comment type="similarity">
    <text evidence="2">Belongs to the universal ribosomal protein uL23 family.</text>
</comment>
<dbReference type="GO" id="GO:0030425">
    <property type="term" value="C:dendrite"/>
    <property type="evidence" value="ECO:0007669"/>
    <property type="project" value="TreeGrafter"/>
</dbReference>
<dbReference type="AlphaFoldDB" id="A0A8J6L8W3"/>
<keyword evidence="7" id="KW-1015">Disulfide bond</keyword>
<dbReference type="GO" id="GO:0005576">
    <property type="term" value="C:extracellular region"/>
    <property type="evidence" value="ECO:0007669"/>
    <property type="project" value="UniProtKB-SubCell"/>
</dbReference>
<evidence type="ECO:0000256" key="3">
    <source>
        <dbReference type="ARBA" id="ARBA00008543"/>
    </source>
</evidence>
<evidence type="ECO:0000256" key="4">
    <source>
        <dbReference type="ARBA" id="ARBA00022525"/>
    </source>
</evidence>
<keyword evidence="9 10" id="KW-0527">Neuropeptide</keyword>
<dbReference type="InterPro" id="IPR002367">
    <property type="entry name" value="Nociceptin"/>
</dbReference>
<feature type="compositionally biased region" description="Basic and acidic residues" evidence="11">
    <location>
        <begin position="1"/>
        <end position="19"/>
    </location>
</feature>
<comment type="caution">
    <text evidence="12">The sequence shown here is derived from an EMBL/GenBank/DDBJ whole genome shotgun (WGS) entry which is preliminary data.</text>
</comment>
<dbReference type="PANTHER" id="PTHR11438">
    <property type="entry name" value="PROENKEPHALIN"/>
    <property type="match status" value="1"/>
</dbReference>
<dbReference type="GO" id="GO:0031628">
    <property type="term" value="F:opioid receptor binding"/>
    <property type="evidence" value="ECO:0007669"/>
    <property type="project" value="TreeGrafter"/>
</dbReference>
<feature type="region of interest" description="Disordered" evidence="11">
    <location>
        <begin position="1"/>
        <end position="50"/>
    </location>
</feature>
<dbReference type="GO" id="GO:0044391">
    <property type="term" value="C:ribosomal subunit"/>
    <property type="evidence" value="ECO:0007669"/>
    <property type="project" value="UniProtKB-ARBA"/>
</dbReference>
<dbReference type="EMBL" id="JAATJU010006865">
    <property type="protein sequence ID" value="KAH0519307.1"/>
    <property type="molecule type" value="Genomic_DNA"/>
</dbReference>
<dbReference type="GO" id="GO:0001515">
    <property type="term" value="F:opioid peptide activity"/>
    <property type="evidence" value="ECO:0007669"/>
    <property type="project" value="UniProtKB-KW"/>
</dbReference>
<dbReference type="GO" id="GO:0043025">
    <property type="term" value="C:neuronal cell body"/>
    <property type="evidence" value="ECO:0007669"/>
    <property type="project" value="TreeGrafter"/>
</dbReference>
<evidence type="ECO:0000256" key="2">
    <source>
        <dbReference type="ARBA" id="ARBA00006700"/>
    </source>
</evidence>
<dbReference type="Pfam" id="PF01160">
    <property type="entry name" value="Opiods_neuropep"/>
    <property type="match status" value="1"/>
</dbReference>
<evidence type="ECO:0000256" key="8">
    <source>
        <dbReference type="ARBA" id="ARBA00023274"/>
    </source>
</evidence>
<comment type="subcellular location">
    <subcellularLocation>
        <location evidence="1 10">Secreted</location>
    </subcellularLocation>
</comment>
<dbReference type="GO" id="GO:0007218">
    <property type="term" value="P:neuropeptide signaling pathway"/>
    <property type="evidence" value="ECO:0007669"/>
    <property type="project" value="UniProtKB-KW"/>
</dbReference>
<gene>
    <name evidence="12" type="ORF">LTLLF_112305</name>
</gene>
<dbReference type="Gene3D" id="3.30.70.330">
    <property type="match status" value="1"/>
</dbReference>
<dbReference type="GO" id="GO:0003735">
    <property type="term" value="F:structural constituent of ribosome"/>
    <property type="evidence" value="ECO:0007669"/>
    <property type="project" value="InterPro"/>
</dbReference>
<evidence type="ECO:0000256" key="7">
    <source>
        <dbReference type="ARBA" id="ARBA00023157"/>
    </source>
</evidence>
<accession>A0A8J6L8W3</accession>
<dbReference type="InterPro" id="IPR013025">
    <property type="entry name" value="Ribosomal_uL23-like"/>
</dbReference>
<feature type="compositionally biased region" description="Basic residues" evidence="11">
    <location>
        <begin position="20"/>
        <end position="49"/>
    </location>
</feature>
<dbReference type="GO" id="GO:0006412">
    <property type="term" value="P:translation"/>
    <property type="evidence" value="ECO:0007669"/>
    <property type="project" value="InterPro"/>
</dbReference>
<evidence type="ECO:0000256" key="10">
    <source>
        <dbReference type="RuleBase" id="RU004400"/>
    </source>
</evidence>
<evidence type="ECO:0000256" key="5">
    <source>
        <dbReference type="ARBA" id="ARBA00022901"/>
    </source>
</evidence>
<dbReference type="GO" id="GO:0007268">
    <property type="term" value="P:chemical synaptic transmission"/>
    <property type="evidence" value="ECO:0007669"/>
    <property type="project" value="InterPro"/>
</dbReference>
<keyword evidence="10" id="KW-0165">Cleavage on pair of basic residues</keyword>
<dbReference type="GO" id="GO:0005886">
    <property type="term" value="C:plasma membrane"/>
    <property type="evidence" value="ECO:0007669"/>
    <property type="project" value="TreeGrafter"/>
</dbReference>
<dbReference type="GO" id="GO:0007600">
    <property type="term" value="P:sensory perception"/>
    <property type="evidence" value="ECO:0007669"/>
    <property type="project" value="TreeGrafter"/>
</dbReference>
<dbReference type="SUPFAM" id="SSF54189">
    <property type="entry name" value="Ribosomal proteins S24e, L23 and L15e"/>
    <property type="match status" value="1"/>
</dbReference>
<evidence type="ECO:0000313" key="13">
    <source>
        <dbReference type="Proteomes" id="UP000710432"/>
    </source>
</evidence>
<dbReference type="InterPro" id="IPR012678">
    <property type="entry name" value="Ribosomal_uL23/eL15/eS24_sf"/>
</dbReference>
<dbReference type="GO" id="GO:0022626">
    <property type="term" value="C:cytosolic ribosome"/>
    <property type="evidence" value="ECO:0007669"/>
    <property type="project" value="UniProtKB-ARBA"/>
</dbReference>
<dbReference type="PANTHER" id="PTHR11438:SF2">
    <property type="entry name" value="PREPRONOCICEPTIN"/>
    <property type="match status" value="1"/>
</dbReference>
<evidence type="ECO:0000256" key="9">
    <source>
        <dbReference type="ARBA" id="ARBA00023320"/>
    </source>
</evidence>
<dbReference type="Proteomes" id="UP000710432">
    <property type="component" value="Unassembled WGS sequence"/>
</dbReference>
<dbReference type="PRINTS" id="PR01031">
    <property type="entry name" value="ORPHNNPRCRSR"/>
</dbReference>
<keyword evidence="5 10" id="KW-0555">Opioid peptide</keyword>
<evidence type="ECO:0000256" key="1">
    <source>
        <dbReference type="ARBA" id="ARBA00004613"/>
    </source>
</evidence>
<evidence type="ECO:0000256" key="6">
    <source>
        <dbReference type="ARBA" id="ARBA00022980"/>
    </source>
</evidence>
<name>A0A8J6L8W3_MICOH</name>
<reference evidence="12" key="1">
    <citation type="submission" date="2020-03" db="EMBL/GenBank/DDBJ databases">
        <title>Studies in the Genomics of Life Span.</title>
        <authorList>
            <person name="Glass D."/>
        </authorList>
    </citation>
    <scope>NUCLEOTIDE SEQUENCE</scope>
    <source>
        <strain evidence="12">LTLLF</strain>
        <tissue evidence="12">Muscle</tissue>
    </source>
</reference>
<evidence type="ECO:0000256" key="11">
    <source>
        <dbReference type="SAM" id="MobiDB-lite"/>
    </source>
</evidence>
<keyword evidence="6" id="KW-0689">Ribosomal protein</keyword>
<protein>
    <submittedName>
        <fullName evidence="12">Prepronociceptin</fullName>
    </submittedName>
</protein>
<keyword evidence="4" id="KW-0964">Secreted</keyword>
<proteinExistence type="inferred from homology"/>
<sequence>MAPKAKKEAPAPPKAEAKAKALKAKKAVLKGTLRLRRQPKYPRKSPPRRNKLDHYAIIKFPLTTESAMKKIEDNNTLVFIVDVKANKHQIKQAVKKLYDIDVAKQGRGGFSSLRYPKVRRQLGNPLDADGRPQVAPTRGTRRLGVGAPILQKGIRDSQETHLLRGRKLNSQGPCRAPALPCVLYRAVGTCGKCLQSHPGVTWSLPPQWDQDIRRGAQLTPSLHQWEPLASHGCTMKILLSDVLLLSLLSSVFSSCPRDCLTCQEKLRPDPGSFDLKACILQCEGKVLLRPLWTACAKVMASDPGQLNPADPELVTAALYQPKASEMQHLKRMPRVRSLAQAADTEPGTADADEVEQKQLQKRFGGFTGARKSARKLANQKRFSEFMRQYLVLSMQSSQRRRTLHQNGNV</sequence>